<dbReference type="PANTHER" id="PTHR33064:SF37">
    <property type="entry name" value="RIBONUCLEASE H"/>
    <property type="match status" value="1"/>
</dbReference>
<keyword evidence="5" id="KW-0064">Aspartyl protease</keyword>
<dbReference type="Proteomes" id="UP001165121">
    <property type="component" value="Unassembled WGS sequence"/>
</dbReference>
<keyword evidence="6" id="KW-0255">Endonuclease</keyword>
<dbReference type="Gene3D" id="3.10.10.10">
    <property type="entry name" value="HIV Type 1 Reverse Transcriptase, subunit A, domain 1"/>
    <property type="match status" value="1"/>
</dbReference>
<dbReference type="InterPro" id="IPR043128">
    <property type="entry name" value="Rev_trsase/Diguanyl_cyclase"/>
</dbReference>
<name>A0A9W6Y3S8_9STRA</name>
<dbReference type="Gene3D" id="1.10.340.70">
    <property type="match status" value="1"/>
</dbReference>
<gene>
    <name evidence="10" type="ORF">Pfra01_002126100</name>
</gene>
<evidence type="ECO:0000313" key="11">
    <source>
        <dbReference type="Proteomes" id="UP001165121"/>
    </source>
</evidence>
<comment type="caution">
    <text evidence="10">The sequence shown here is derived from an EMBL/GenBank/DDBJ whole genome shotgun (WGS) entry which is preliminary data.</text>
</comment>
<dbReference type="GO" id="GO:0006508">
    <property type="term" value="P:proteolysis"/>
    <property type="evidence" value="ECO:0007669"/>
    <property type="project" value="UniProtKB-KW"/>
</dbReference>
<feature type="domain" description="Reverse transcriptase" evidence="9">
    <location>
        <begin position="155"/>
        <end position="336"/>
    </location>
</feature>
<dbReference type="Pfam" id="PF17921">
    <property type="entry name" value="Integrase_H2C2"/>
    <property type="match status" value="1"/>
</dbReference>
<dbReference type="CDD" id="cd01647">
    <property type="entry name" value="RT_LTR"/>
    <property type="match status" value="1"/>
</dbReference>
<dbReference type="InterPro" id="IPR041588">
    <property type="entry name" value="Integrase_H2C2"/>
</dbReference>
<keyword evidence="4" id="KW-0540">Nuclease</keyword>
<dbReference type="GO" id="GO:0004519">
    <property type="term" value="F:endonuclease activity"/>
    <property type="evidence" value="ECO:0007669"/>
    <property type="project" value="UniProtKB-KW"/>
</dbReference>
<dbReference type="Pfam" id="PF00078">
    <property type="entry name" value="RVT_1"/>
    <property type="match status" value="1"/>
</dbReference>
<evidence type="ECO:0000259" key="9">
    <source>
        <dbReference type="PROSITE" id="PS50878"/>
    </source>
</evidence>
<organism evidence="10 11">
    <name type="scientific">Phytophthora fragariaefolia</name>
    <dbReference type="NCBI Taxonomy" id="1490495"/>
    <lineage>
        <taxon>Eukaryota</taxon>
        <taxon>Sar</taxon>
        <taxon>Stramenopiles</taxon>
        <taxon>Oomycota</taxon>
        <taxon>Peronosporomycetes</taxon>
        <taxon>Peronosporales</taxon>
        <taxon>Peronosporaceae</taxon>
        <taxon>Phytophthora</taxon>
    </lineage>
</organism>
<dbReference type="InterPro" id="IPR000477">
    <property type="entry name" value="RT_dom"/>
</dbReference>
<keyword evidence="11" id="KW-1185">Reference proteome</keyword>
<keyword evidence="1" id="KW-0645">Protease</keyword>
<dbReference type="Pfam" id="PF17917">
    <property type="entry name" value="RT_RNaseH"/>
    <property type="match status" value="1"/>
</dbReference>
<dbReference type="Gene3D" id="3.30.70.270">
    <property type="match status" value="2"/>
</dbReference>
<keyword evidence="3" id="KW-0548">Nucleotidyltransferase</keyword>
<dbReference type="SUPFAM" id="SSF56672">
    <property type="entry name" value="DNA/RNA polymerases"/>
    <property type="match status" value="1"/>
</dbReference>
<keyword evidence="8" id="KW-0695">RNA-directed DNA polymerase</keyword>
<protein>
    <submittedName>
        <fullName evidence="10">Unnamed protein product</fullName>
    </submittedName>
</protein>
<evidence type="ECO:0000256" key="5">
    <source>
        <dbReference type="ARBA" id="ARBA00022750"/>
    </source>
</evidence>
<evidence type="ECO:0000256" key="3">
    <source>
        <dbReference type="ARBA" id="ARBA00022695"/>
    </source>
</evidence>
<dbReference type="GO" id="GO:0004190">
    <property type="term" value="F:aspartic-type endopeptidase activity"/>
    <property type="evidence" value="ECO:0007669"/>
    <property type="project" value="UniProtKB-KW"/>
</dbReference>
<dbReference type="InterPro" id="IPR041373">
    <property type="entry name" value="RT_RNaseH"/>
</dbReference>
<dbReference type="InterPro" id="IPR051320">
    <property type="entry name" value="Viral_Replic_Matur_Polypro"/>
</dbReference>
<evidence type="ECO:0000256" key="8">
    <source>
        <dbReference type="ARBA" id="ARBA00022918"/>
    </source>
</evidence>
<dbReference type="OrthoDB" id="420169at2759"/>
<evidence type="ECO:0000256" key="4">
    <source>
        <dbReference type="ARBA" id="ARBA00022722"/>
    </source>
</evidence>
<keyword evidence="2" id="KW-0808">Transferase</keyword>
<dbReference type="GO" id="GO:0003964">
    <property type="term" value="F:RNA-directed DNA polymerase activity"/>
    <property type="evidence" value="ECO:0007669"/>
    <property type="project" value="UniProtKB-KW"/>
</dbReference>
<accession>A0A9W6Y3S8</accession>
<evidence type="ECO:0000256" key="6">
    <source>
        <dbReference type="ARBA" id="ARBA00022759"/>
    </source>
</evidence>
<dbReference type="EMBL" id="BSXT01003018">
    <property type="protein sequence ID" value="GMF52091.1"/>
    <property type="molecule type" value="Genomic_DNA"/>
</dbReference>
<dbReference type="PROSITE" id="PS50878">
    <property type="entry name" value="RT_POL"/>
    <property type="match status" value="1"/>
</dbReference>
<dbReference type="AlphaFoldDB" id="A0A9W6Y3S8"/>
<sequence length="761" mass="85137">MTLADQVSLRSVSCLVLRGDGDELQLGRDVLKGLGIAVEEQLAQLAEPALLDSENDEFSVGDELPFAPQPINSLDELLDCAVGNGLPEEHVGTVRALLDEFRDIWRDAVGADLPADVEPLRVTLRPDAVPHRSAPRKYAPLQAASIRDYVKALVDDGLIEQNNSARWACAVVPVRKPGTQDKFRLTIDYRPVNSVTVPIAGTMPSAAIQADAFQGKKVFARFDFTQGFWQLPLHEDSREIFSFVMTDGVYTPTRVPQGAMDSALLFQSQVKAKLAPLISHSALVWVDDVILFAPTIAEFLQTLRTFLEIVSAANFKLNRTKSSLSELEILWCGRLISSEGIRHDPSRVSALTELPLPATVADLQYFVCATNWLHDSLPDYARTIAPLQDKLNDERTRIGRRSRNALNVPTTWSPAEEAASKTVVSLVKDSALMVFPDPDAQLLLFTDASATGYSIIVTQVRDWDASLPVDEQHHEMIICKGGMFKHSELNWTVVEKEAHPTVKACQDLEYLLLRPRGFRLYCDHANLANIFAPSVELKKHVRDRLQRWAMRLCGLHYTIEHIPGEKNVWADIVSRWHAREIVAVATVQTRRRHIVPVDELSPLRLLADEQFIFPKRADLHAIQLAASRERSRLQHASEEEDGVVTVDNRLWVPANAKDLLARIFVVAHCGSQGHRGQDAMALVLKERFYTVNLNDKVAKFVRQCLLCKHFKGPRQIPRPYGPLLTPTQRNEEVHWDFLSLGDGFGDSKCLLVVKDGNIPLL</sequence>
<keyword evidence="7" id="KW-0378">Hydrolase</keyword>
<dbReference type="PANTHER" id="PTHR33064">
    <property type="entry name" value="POL PROTEIN"/>
    <property type="match status" value="1"/>
</dbReference>
<evidence type="ECO:0000256" key="2">
    <source>
        <dbReference type="ARBA" id="ARBA00022679"/>
    </source>
</evidence>
<proteinExistence type="predicted"/>
<evidence type="ECO:0000313" key="10">
    <source>
        <dbReference type="EMBL" id="GMF52091.1"/>
    </source>
</evidence>
<evidence type="ECO:0000256" key="1">
    <source>
        <dbReference type="ARBA" id="ARBA00022670"/>
    </source>
</evidence>
<evidence type="ECO:0000256" key="7">
    <source>
        <dbReference type="ARBA" id="ARBA00022801"/>
    </source>
</evidence>
<reference evidence="10" key="1">
    <citation type="submission" date="2023-04" db="EMBL/GenBank/DDBJ databases">
        <title>Phytophthora fragariaefolia NBRC 109709.</title>
        <authorList>
            <person name="Ichikawa N."/>
            <person name="Sato H."/>
            <person name="Tonouchi N."/>
        </authorList>
    </citation>
    <scope>NUCLEOTIDE SEQUENCE</scope>
    <source>
        <strain evidence="10">NBRC 109709</strain>
    </source>
</reference>
<dbReference type="InterPro" id="IPR043502">
    <property type="entry name" value="DNA/RNA_pol_sf"/>
</dbReference>